<sequence length="208" mass="24217">MKLRYRIAFQDLLDKDEKTELIRSYNEETHNARGTLVKQDNLQISKIVEGEGIQNHFFPEYIIQECAIPPINNDTPEGQFLYSQEFVVVKDKFKLGAKVFQANNSKKVEISLRIYKPNAREKQYKVLLYHPGSQDLIDEFTLSLDKNKQAENHILMTSTMNLNFEKLKADDGRIIFLLKVRPASYLQVTLDQQDYIEQLERANAESSL</sequence>
<comment type="caution">
    <text evidence="1">The sequence shown here is derived from an EMBL/GenBank/DDBJ whole genome shotgun (WGS) entry which is preliminary data.</text>
</comment>
<gene>
    <name evidence="1" type="ORF">ECRASSUSDP1_LOCUS8343</name>
</gene>
<evidence type="ECO:0000313" key="1">
    <source>
        <dbReference type="EMBL" id="CAI2367066.1"/>
    </source>
</evidence>
<proteinExistence type="predicted"/>
<dbReference type="EMBL" id="CAMPGE010008160">
    <property type="protein sequence ID" value="CAI2367066.1"/>
    <property type="molecule type" value="Genomic_DNA"/>
</dbReference>
<organism evidence="1 2">
    <name type="scientific">Euplotes crassus</name>
    <dbReference type="NCBI Taxonomy" id="5936"/>
    <lineage>
        <taxon>Eukaryota</taxon>
        <taxon>Sar</taxon>
        <taxon>Alveolata</taxon>
        <taxon>Ciliophora</taxon>
        <taxon>Intramacronucleata</taxon>
        <taxon>Spirotrichea</taxon>
        <taxon>Hypotrichia</taxon>
        <taxon>Euplotida</taxon>
        <taxon>Euplotidae</taxon>
        <taxon>Moneuplotes</taxon>
    </lineage>
</organism>
<protein>
    <submittedName>
        <fullName evidence="1">Uncharacterized protein</fullName>
    </submittedName>
</protein>
<evidence type="ECO:0000313" key="2">
    <source>
        <dbReference type="Proteomes" id="UP001295684"/>
    </source>
</evidence>
<dbReference type="AlphaFoldDB" id="A0AAD1UFN7"/>
<dbReference type="Proteomes" id="UP001295684">
    <property type="component" value="Unassembled WGS sequence"/>
</dbReference>
<keyword evidence="2" id="KW-1185">Reference proteome</keyword>
<accession>A0AAD1UFN7</accession>
<reference evidence="1" key="1">
    <citation type="submission" date="2023-07" db="EMBL/GenBank/DDBJ databases">
        <authorList>
            <consortium name="AG Swart"/>
            <person name="Singh M."/>
            <person name="Singh A."/>
            <person name="Seah K."/>
            <person name="Emmerich C."/>
        </authorList>
    </citation>
    <scope>NUCLEOTIDE SEQUENCE</scope>
    <source>
        <strain evidence="1">DP1</strain>
    </source>
</reference>
<name>A0AAD1UFN7_EUPCR</name>